<feature type="compositionally biased region" description="Polar residues" evidence="1">
    <location>
        <begin position="219"/>
        <end position="229"/>
    </location>
</feature>
<reference evidence="2 3" key="1">
    <citation type="journal article" date="2015" name="Genome Biol. Evol.">
        <title>Comparative Genomics of a Bacterivorous Green Alga Reveals Evolutionary Causalities and Consequences of Phago-Mixotrophic Mode of Nutrition.</title>
        <authorList>
            <person name="Burns J.A."/>
            <person name="Paasch A."/>
            <person name="Narechania A."/>
            <person name="Kim E."/>
        </authorList>
    </citation>
    <scope>NUCLEOTIDE SEQUENCE [LARGE SCALE GENOMIC DNA]</scope>
    <source>
        <strain evidence="2 3">PLY_AMNH</strain>
    </source>
</reference>
<accession>A0AAE0KXL4</accession>
<gene>
    <name evidence="2" type="ORF">CYMTET_26769</name>
</gene>
<evidence type="ECO:0000313" key="2">
    <source>
        <dbReference type="EMBL" id="KAK3264496.1"/>
    </source>
</evidence>
<sequence>MVRRADCYYRSTFLAKADFLCLDVAVNRCDILIYEASEVSRSQIEGELNEIKPVKISMHLRTRSRSRAREDGLRPDFARNKAIKKAGTEQTPIVAEAAASDTDGYCKKISKEEYQRQAQEYTRRELEKLQGQLAGSPVGQRESAPAERSLHIPSLALTVTVAQQWANSNESTGGSTGAVAWDSSAVLADYIGMVHACRDVLHRTQHGGPLHLKHDSGSSRKQPTAQPTDSDSFVCVLRFPAGVSRTAHGFTSLDAYLPLMPLPLLEWFDTDHPTATI</sequence>
<dbReference type="AlphaFoldDB" id="A0AAE0KXL4"/>
<protein>
    <submittedName>
        <fullName evidence="2">Uncharacterized protein</fullName>
    </submittedName>
</protein>
<evidence type="ECO:0000313" key="3">
    <source>
        <dbReference type="Proteomes" id="UP001190700"/>
    </source>
</evidence>
<dbReference type="EMBL" id="LGRX02014507">
    <property type="protein sequence ID" value="KAK3264496.1"/>
    <property type="molecule type" value="Genomic_DNA"/>
</dbReference>
<proteinExistence type="predicted"/>
<comment type="caution">
    <text evidence="2">The sequence shown here is derived from an EMBL/GenBank/DDBJ whole genome shotgun (WGS) entry which is preliminary data.</text>
</comment>
<keyword evidence="3" id="KW-1185">Reference proteome</keyword>
<feature type="region of interest" description="Disordered" evidence="1">
    <location>
        <begin position="208"/>
        <end position="229"/>
    </location>
</feature>
<name>A0AAE0KXL4_9CHLO</name>
<evidence type="ECO:0000256" key="1">
    <source>
        <dbReference type="SAM" id="MobiDB-lite"/>
    </source>
</evidence>
<dbReference type="Proteomes" id="UP001190700">
    <property type="component" value="Unassembled WGS sequence"/>
</dbReference>
<organism evidence="2 3">
    <name type="scientific">Cymbomonas tetramitiformis</name>
    <dbReference type="NCBI Taxonomy" id="36881"/>
    <lineage>
        <taxon>Eukaryota</taxon>
        <taxon>Viridiplantae</taxon>
        <taxon>Chlorophyta</taxon>
        <taxon>Pyramimonadophyceae</taxon>
        <taxon>Pyramimonadales</taxon>
        <taxon>Pyramimonadaceae</taxon>
        <taxon>Cymbomonas</taxon>
    </lineage>
</organism>
<feature type="region of interest" description="Disordered" evidence="1">
    <location>
        <begin position="130"/>
        <end position="149"/>
    </location>
</feature>